<comment type="caution">
    <text evidence="1">The sequence shown here is derived from an EMBL/GenBank/DDBJ whole genome shotgun (WGS) entry which is preliminary data.</text>
</comment>
<evidence type="ECO:0000313" key="2">
    <source>
        <dbReference type="Proteomes" id="UP000624279"/>
    </source>
</evidence>
<sequence>MKIIDAKQVNQVLDFPALINALDAGFRQDFGMPQRQVFSLSEDPANHDGFAVLPAWNEDVVGVKAFTYFPDNGKQALPTLFSKILLFSRQDGTPLAMIDGTSVTYWRTAAVSALASRYLARPESMRMLLLGTGNLALPIVKAHLSEHAISDVVVWGRHADKVQSLLQTLRNIYPHVNFSATSDLGVTAAQVDIIVSATGAAEPLLFGKDVAAGCHVDLLGNHSQDRRECDTELICRSSVYVDYRQNVLKEAGELLVPINEGRFAAADVKADLAELCRMERSSRRDAEEITLFKSVGTALSDLICAKLVLDSIVSLS</sequence>
<dbReference type="InterPro" id="IPR023401">
    <property type="entry name" value="ODC_N"/>
</dbReference>
<dbReference type="Gene3D" id="3.30.1780.10">
    <property type="entry name" value="ornithine cyclodeaminase, domain 1"/>
    <property type="match status" value="1"/>
</dbReference>
<dbReference type="InterPro" id="IPR003462">
    <property type="entry name" value="ODC_Mu_crystall"/>
</dbReference>
<dbReference type="PANTHER" id="PTHR13812:SF19">
    <property type="entry name" value="KETIMINE REDUCTASE MU-CRYSTALLIN"/>
    <property type="match status" value="1"/>
</dbReference>
<keyword evidence="2" id="KW-1185">Reference proteome</keyword>
<dbReference type="EMBL" id="JACOGA010000013">
    <property type="protein sequence ID" value="MBC3874808.1"/>
    <property type="molecule type" value="Genomic_DNA"/>
</dbReference>
<accession>A0ABR6YE25</accession>
<organism evidence="1 2">
    <name type="scientific">Undibacterium flavidum</name>
    <dbReference type="NCBI Taxonomy" id="2762297"/>
    <lineage>
        <taxon>Bacteria</taxon>
        <taxon>Pseudomonadati</taxon>
        <taxon>Pseudomonadota</taxon>
        <taxon>Betaproteobacteria</taxon>
        <taxon>Burkholderiales</taxon>
        <taxon>Oxalobacteraceae</taxon>
        <taxon>Undibacterium</taxon>
    </lineage>
</organism>
<evidence type="ECO:0000313" key="1">
    <source>
        <dbReference type="EMBL" id="MBC3874808.1"/>
    </source>
</evidence>
<dbReference type="Proteomes" id="UP000624279">
    <property type="component" value="Unassembled WGS sequence"/>
</dbReference>
<dbReference type="PANTHER" id="PTHR13812">
    <property type="entry name" value="KETIMINE REDUCTASE MU-CRYSTALLIN"/>
    <property type="match status" value="1"/>
</dbReference>
<reference evidence="1 2" key="1">
    <citation type="submission" date="2020-08" db="EMBL/GenBank/DDBJ databases">
        <title>Novel species isolated from subtropical streams in China.</title>
        <authorList>
            <person name="Lu H."/>
        </authorList>
    </citation>
    <scope>NUCLEOTIDE SEQUENCE [LARGE SCALE GENOMIC DNA]</scope>
    <source>
        <strain evidence="1 2">LX15W</strain>
    </source>
</reference>
<dbReference type="InterPro" id="IPR036291">
    <property type="entry name" value="NAD(P)-bd_dom_sf"/>
</dbReference>
<dbReference type="Gene3D" id="3.40.50.720">
    <property type="entry name" value="NAD(P)-binding Rossmann-like Domain"/>
    <property type="match status" value="1"/>
</dbReference>
<dbReference type="PIRSF" id="PIRSF001439">
    <property type="entry name" value="CryM"/>
    <property type="match status" value="1"/>
</dbReference>
<gene>
    <name evidence="1" type="ORF">H8K55_14545</name>
</gene>
<proteinExistence type="predicted"/>
<dbReference type="RefSeq" id="WP_186942789.1">
    <property type="nucleotide sequence ID" value="NZ_JACOGA010000013.1"/>
</dbReference>
<dbReference type="Pfam" id="PF02423">
    <property type="entry name" value="OCD_Mu_crystall"/>
    <property type="match status" value="1"/>
</dbReference>
<protein>
    <submittedName>
        <fullName evidence="1">Ornithine cyclodeaminase family protein</fullName>
    </submittedName>
</protein>
<name>A0ABR6YE25_9BURK</name>
<dbReference type="SUPFAM" id="SSF51735">
    <property type="entry name" value="NAD(P)-binding Rossmann-fold domains"/>
    <property type="match status" value="1"/>
</dbReference>
<dbReference type="NCBIfam" id="NF004793">
    <property type="entry name" value="PRK06141.1"/>
    <property type="match status" value="1"/>
</dbReference>